<keyword evidence="3" id="KW-0274">FAD</keyword>
<keyword evidence="2" id="KW-0285">Flavoprotein</keyword>
<dbReference type="PANTHER" id="PTHR46056:SF12">
    <property type="entry name" value="LONG-CHAIN-ALCOHOL OXIDASE"/>
    <property type="match status" value="1"/>
</dbReference>
<dbReference type="InterPro" id="IPR036188">
    <property type="entry name" value="FAD/NAD-bd_sf"/>
</dbReference>
<evidence type="ECO:0000313" key="8">
    <source>
        <dbReference type="Proteomes" id="UP001606305"/>
    </source>
</evidence>
<keyword evidence="8" id="KW-1185">Reference proteome</keyword>
<evidence type="ECO:0000259" key="6">
    <source>
        <dbReference type="Pfam" id="PF05199"/>
    </source>
</evidence>
<comment type="caution">
    <text evidence="7">The sequence shown here is derived from an EMBL/GenBank/DDBJ whole genome shotgun (WGS) entry which is preliminary data.</text>
</comment>
<evidence type="ECO:0000256" key="1">
    <source>
        <dbReference type="ARBA" id="ARBA00010790"/>
    </source>
</evidence>
<keyword evidence="4" id="KW-0560">Oxidoreductase</keyword>
<dbReference type="InterPro" id="IPR007867">
    <property type="entry name" value="GMC_OxRtase_C"/>
</dbReference>
<dbReference type="InterPro" id="IPR000172">
    <property type="entry name" value="GMC_OxRdtase_N"/>
</dbReference>
<evidence type="ECO:0000313" key="7">
    <source>
        <dbReference type="EMBL" id="MFG6456050.1"/>
    </source>
</evidence>
<dbReference type="EMBL" id="JBIGIA010000002">
    <property type="protein sequence ID" value="MFG6456050.1"/>
    <property type="molecule type" value="Genomic_DNA"/>
</dbReference>
<proteinExistence type="inferred from homology"/>
<evidence type="ECO:0000256" key="4">
    <source>
        <dbReference type="ARBA" id="ARBA00023002"/>
    </source>
</evidence>
<dbReference type="Pfam" id="PF00732">
    <property type="entry name" value="GMC_oxred_N"/>
    <property type="match status" value="1"/>
</dbReference>
<comment type="similarity">
    <text evidence="1">Belongs to the GMC oxidoreductase family.</text>
</comment>
<evidence type="ECO:0000256" key="3">
    <source>
        <dbReference type="ARBA" id="ARBA00022827"/>
    </source>
</evidence>
<organism evidence="7 8">
    <name type="scientific">Pelomonas nitida</name>
    <dbReference type="NCBI Taxonomy" id="3299027"/>
    <lineage>
        <taxon>Bacteria</taxon>
        <taxon>Pseudomonadati</taxon>
        <taxon>Pseudomonadota</taxon>
        <taxon>Betaproteobacteria</taxon>
        <taxon>Burkholderiales</taxon>
        <taxon>Sphaerotilaceae</taxon>
        <taxon>Roseateles</taxon>
    </lineage>
</organism>
<evidence type="ECO:0000256" key="2">
    <source>
        <dbReference type="ARBA" id="ARBA00022630"/>
    </source>
</evidence>
<feature type="domain" description="Glucose-methanol-choline oxidoreductase N-terminal" evidence="5">
    <location>
        <begin position="234"/>
        <end position="344"/>
    </location>
</feature>
<dbReference type="Pfam" id="PF05199">
    <property type="entry name" value="GMC_oxred_C"/>
    <property type="match status" value="1"/>
</dbReference>
<dbReference type="SUPFAM" id="SSF51905">
    <property type="entry name" value="FAD/NAD(P)-binding domain"/>
    <property type="match status" value="1"/>
</dbReference>
<reference evidence="7 8" key="1">
    <citation type="submission" date="2024-09" db="EMBL/GenBank/DDBJ databases">
        <title>Novel species of the genus Pelomonas and Roseateles isolated from streams.</title>
        <authorList>
            <person name="Lu H."/>
        </authorList>
    </citation>
    <scope>NUCLEOTIDE SEQUENCE [LARGE SCALE GENOMIC DNA]</scope>
    <source>
        <strain evidence="7 8">BYS96W</strain>
    </source>
</reference>
<protein>
    <submittedName>
        <fullName evidence="7">GMC family oxidoreductase</fullName>
    </submittedName>
</protein>
<evidence type="ECO:0000259" key="5">
    <source>
        <dbReference type="Pfam" id="PF00732"/>
    </source>
</evidence>
<feature type="domain" description="Glucose-methanol-choline oxidoreductase C-terminal" evidence="6">
    <location>
        <begin position="454"/>
        <end position="569"/>
    </location>
</feature>
<dbReference type="PANTHER" id="PTHR46056">
    <property type="entry name" value="LONG-CHAIN-ALCOHOL OXIDASE"/>
    <property type="match status" value="1"/>
</dbReference>
<dbReference type="Gene3D" id="3.50.50.60">
    <property type="entry name" value="FAD/NAD(P)-binding domain"/>
    <property type="match status" value="2"/>
</dbReference>
<sequence>MAKNLTNDDVDVVIVGLGWAGSLMAIELAQAGLKVRALERGPERPPSDFAYPKPADQYAHAIRNKVFATPKDAALTVRYNAGETALPTRKWGAFAPGTGVGGSGLHWTGVLIRPTQTDIKLKTYADQAYGRGKLDPEMRIKDFPFTWDEIEPHFDFFDKVCGLSGNTGNLKGQIQPGGDPFEGPRSNPYPLPALQDTLNSSLFAQTASKLGYHPFPNPSANVSQAWTNPYGAQLAPCNYCGYCSKYPCLNYSKASPQTTILDVVKRMPNFDYKVNANVIRVELHADKKTAKGVTYVDEAGNTVFQPAKIVILASFQFANVRLMLLSGIGKPYDPVTETGTIGRNYAFLSNGSATLFFKDKHFNPFATAGATGEMFNDISPGNFDDGIKLGFIGGAKIHSSQSTGAPIGAALPKGTPQWGKGWKEGMVDWYGRSMTVGITTTCMSYRGHFLDLDPTYKDPWGAPLLRMTFDWRQNELKLQRYLRDIVLKIAKELGPDAINENFLALDSHWDITKYVSTHNVGGAIMGTSPRDSALNKYLQSWDVHNVFVPGGNAFPQNFQANPTATIGAITLMAAKAIKDQYLKNPGPLVQA</sequence>
<dbReference type="Proteomes" id="UP001606305">
    <property type="component" value="Unassembled WGS sequence"/>
</dbReference>
<gene>
    <name evidence="7" type="ORF">ACG00X_04315</name>
</gene>
<name>A0ABW7G2C0_9BURK</name>
<dbReference type="RefSeq" id="WP_394486745.1">
    <property type="nucleotide sequence ID" value="NZ_JBIGIA010000002.1"/>
</dbReference>
<accession>A0ABW7G2C0</accession>